<dbReference type="SMART" id="SM00327">
    <property type="entry name" value="VWA"/>
    <property type="match status" value="1"/>
</dbReference>
<dbReference type="Proteomes" id="UP001595767">
    <property type="component" value="Unassembled WGS sequence"/>
</dbReference>
<keyword evidence="3" id="KW-1185">Reference proteome</keyword>
<evidence type="ECO:0000313" key="3">
    <source>
        <dbReference type="Proteomes" id="UP001595767"/>
    </source>
</evidence>
<dbReference type="SUPFAM" id="SSF53300">
    <property type="entry name" value="vWA-like"/>
    <property type="match status" value="1"/>
</dbReference>
<organism evidence="2 3">
    <name type="scientific">Nocardia rhizosphaerae</name>
    <dbReference type="NCBI Taxonomy" id="1691571"/>
    <lineage>
        <taxon>Bacteria</taxon>
        <taxon>Bacillati</taxon>
        <taxon>Actinomycetota</taxon>
        <taxon>Actinomycetes</taxon>
        <taxon>Mycobacteriales</taxon>
        <taxon>Nocardiaceae</taxon>
        <taxon>Nocardia</taxon>
    </lineage>
</organism>
<dbReference type="InterPro" id="IPR036465">
    <property type="entry name" value="vWFA_dom_sf"/>
</dbReference>
<proteinExistence type="predicted"/>
<dbReference type="RefSeq" id="WP_378551236.1">
    <property type="nucleotide sequence ID" value="NZ_JBHSBA010000007.1"/>
</dbReference>
<protein>
    <recommendedName>
        <fullName evidence="1">VWFA domain-containing protein</fullName>
    </recommendedName>
</protein>
<evidence type="ECO:0000313" key="2">
    <source>
        <dbReference type="EMBL" id="MFC4126249.1"/>
    </source>
</evidence>
<feature type="domain" description="VWFA" evidence="1">
    <location>
        <begin position="13"/>
        <end position="192"/>
    </location>
</feature>
<dbReference type="InterPro" id="IPR002035">
    <property type="entry name" value="VWF_A"/>
</dbReference>
<gene>
    <name evidence="2" type="ORF">ACFOW8_15035</name>
</gene>
<comment type="caution">
    <text evidence="2">The sequence shown here is derived from an EMBL/GenBank/DDBJ whole genome shotgun (WGS) entry which is preliminary data.</text>
</comment>
<dbReference type="Gene3D" id="3.40.50.410">
    <property type="entry name" value="von Willebrand factor, type A domain"/>
    <property type="match status" value="1"/>
</dbReference>
<dbReference type="EMBL" id="JBHSBA010000007">
    <property type="protein sequence ID" value="MFC4126249.1"/>
    <property type="molecule type" value="Genomic_DNA"/>
</dbReference>
<name>A0ABV8L797_9NOCA</name>
<evidence type="ECO:0000259" key="1">
    <source>
        <dbReference type="PROSITE" id="PS50234"/>
    </source>
</evidence>
<reference evidence="3" key="1">
    <citation type="journal article" date="2019" name="Int. J. Syst. Evol. Microbiol.">
        <title>The Global Catalogue of Microorganisms (GCM) 10K type strain sequencing project: providing services to taxonomists for standard genome sequencing and annotation.</title>
        <authorList>
            <consortium name="The Broad Institute Genomics Platform"/>
            <consortium name="The Broad Institute Genome Sequencing Center for Infectious Disease"/>
            <person name="Wu L."/>
            <person name="Ma J."/>
        </authorList>
    </citation>
    <scope>NUCLEOTIDE SEQUENCE [LARGE SCALE GENOMIC DNA]</scope>
    <source>
        <strain evidence="3">CGMCC 4.7204</strain>
    </source>
</reference>
<sequence>MSWMNEPKATVLPVYFVADESYSMVNDVADLNTGLVTLFDTLQGESMAAAKVRFCVIGFSDDAICYLEPSDLRQVDGVPQLRARGSTSFAAAFAELSSRIPSDIKSLKSEGYLVNRPAVFFLTDGAPNPGDGWEAAHSQLMSFPARPNILAFGIGQADADVIRRVATNPQYAFITAAGTDTGGAISKFVTALTQSVINSGTALATGQASLQVEKPADFVCLDVDTV</sequence>
<dbReference type="PROSITE" id="PS50234">
    <property type="entry name" value="VWFA"/>
    <property type="match status" value="1"/>
</dbReference>
<accession>A0ABV8L797</accession>